<feature type="compositionally biased region" description="Polar residues" evidence="1">
    <location>
        <begin position="41"/>
        <end position="57"/>
    </location>
</feature>
<evidence type="ECO:0000256" key="1">
    <source>
        <dbReference type="SAM" id="MobiDB-lite"/>
    </source>
</evidence>
<reference evidence="2 3" key="1">
    <citation type="journal article" date="2019" name="Front. Genet.">
        <title>Whole-Genome Sequencing of the Opportunistic Yeast Pathogen Candida inconspicua Uncovers Its Hybrid Origin.</title>
        <authorList>
            <person name="Mixao V."/>
            <person name="Hansen A.P."/>
            <person name="Saus E."/>
            <person name="Boekhout T."/>
            <person name="Lass-Florl C."/>
            <person name="Gabaldon T."/>
        </authorList>
    </citation>
    <scope>NUCLEOTIDE SEQUENCE [LARGE SCALE GENOMIC DNA]</scope>
    <source>
        <strain evidence="2 3">CBS 180</strain>
    </source>
</reference>
<feature type="compositionally biased region" description="Low complexity" evidence="1">
    <location>
        <begin position="58"/>
        <end position="69"/>
    </location>
</feature>
<dbReference type="STRING" id="52247.A0A4T0X3L2"/>
<protein>
    <recommendedName>
        <fullName evidence="4">SPS-sensor serine protease component SSY5</fullName>
    </recommendedName>
</protein>
<feature type="compositionally biased region" description="Basic residues" evidence="1">
    <location>
        <begin position="1"/>
        <end position="10"/>
    </location>
</feature>
<name>A0A4T0X3L2_9ASCO</name>
<keyword evidence="3" id="KW-1185">Reference proteome</keyword>
<dbReference type="InterPro" id="IPR009003">
    <property type="entry name" value="Peptidase_S1_PA"/>
</dbReference>
<dbReference type="Proteomes" id="UP000307173">
    <property type="component" value="Unassembled WGS sequence"/>
</dbReference>
<feature type="compositionally biased region" description="Low complexity" evidence="1">
    <location>
        <begin position="17"/>
        <end position="32"/>
    </location>
</feature>
<dbReference type="AlphaFoldDB" id="A0A4T0X3L2"/>
<dbReference type="OrthoDB" id="4096087at2759"/>
<evidence type="ECO:0000313" key="2">
    <source>
        <dbReference type="EMBL" id="TID29956.1"/>
    </source>
</evidence>
<evidence type="ECO:0000313" key="3">
    <source>
        <dbReference type="Proteomes" id="UP000307173"/>
    </source>
</evidence>
<dbReference type="Pfam" id="PF08192">
    <property type="entry name" value="Peptidase_S64"/>
    <property type="match status" value="2"/>
</dbReference>
<comment type="caution">
    <text evidence="2">The sequence shown here is derived from an EMBL/GenBank/DDBJ whole genome shotgun (WGS) entry which is preliminary data.</text>
</comment>
<proteinExistence type="predicted"/>
<dbReference type="SUPFAM" id="SSF50494">
    <property type="entry name" value="Trypsin-like serine proteases"/>
    <property type="match status" value="1"/>
</dbReference>
<feature type="region of interest" description="Disordered" evidence="1">
    <location>
        <begin position="1"/>
        <end position="80"/>
    </location>
</feature>
<dbReference type="EMBL" id="SELW01000220">
    <property type="protein sequence ID" value="TID29956.1"/>
    <property type="molecule type" value="Genomic_DNA"/>
</dbReference>
<accession>A0A4T0X3L2</accession>
<sequence length="789" mass="87434">MKRIFNNKKKSREDLSDSASSRSGDSGSLKSSKSGKDNETVNRSFQYSYTSNTNSLFSSERSSRTGISSQPSSLSYNKGADKTNIIGVGRPLRVLHEEENENEEDPINASQSPISSRINANSELASICPTERSSTSIPVSLDENEINEFIKNQLKLLSGGVQNIIYQLSQCVINLTKASINITELIINTITTIKSHRSLNQLGDNQFNTTNCVGLKNLIKCILHILDNLLNVEVYNKSKSLIIKTMYDLFVLIKVISNKYGEITNFISEMSPKLFPITNLDKDTTQIEKVNLIMTSLLNKSDLLSEQEGAFIAPVMRGFEKPELSVITFMFGFPEIDKEHTDAIKYFSTQVSDFHYLIQKNGIKVCSGLKLKSPFRTIGEDQEYIPISMSVSANNATITSGTLGGYLYPKVSSNCTNAKLLKYRGQIFGLTCAHVVLNNEKVMRGNFHPSVSTPSPVLINLYKNALLAELSSHASTTPEYHVFNDAIKAIDQIYPQQKVTINGNIVKRNLPVNSLGNIIWGERLISGNKLSDVAIIKINENLKGKKFVNYLGEDLQLSQYDPSLILSNLNIKNIVSLKPRKNGILNTANLRVFKIGSTTGYTCGRLNGMKMIYWSDGSLRSNEFVINSNDDGKSEMFANGGDSGALILSKMGDVNSIQNYNYEFEEDEVEDEEVGNCNNGDGEKEDDMKKSLTSFIESFIPVGKRVNSVKKRSKKKRSVAEKGLGVLGMLHSYDGEFKQLGLFTPIEDILDRLENVTGVKWGVVGCGEEGDYENDLMSLSSNEDGTCSN</sequence>
<dbReference type="InterPro" id="IPR012985">
    <property type="entry name" value="Peptidase_S64_Ssy5"/>
</dbReference>
<gene>
    <name evidence="2" type="ORF">CANINC_001467</name>
</gene>
<evidence type="ECO:0008006" key="4">
    <source>
        <dbReference type="Google" id="ProtNLM"/>
    </source>
</evidence>
<organism evidence="2 3">
    <name type="scientific">Pichia inconspicua</name>
    <dbReference type="NCBI Taxonomy" id="52247"/>
    <lineage>
        <taxon>Eukaryota</taxon>
        <taxon>Fungi</taxon>
        <taxon>Dikarya</taxon>
        <taxon>Ascomycota</taxon>
        <taxon>Saccharomycotina</taxon>
        <taxon>Pichiomycetes</taxon>
        <taxon>Pichiales</taxon>
        <taxon>Pichiaceae</taxon>
        <taxon>Pichia</taxon>
    </lineage>
</organism>